<dbReference type="Pfam" id="PF00015">
    <property type="entry name" value="MCPsignal"/>
    <property type="match status" value="1"/>
</dbReference>
<gene>
    <name evidence="7" type="ORF">BFG57_09140</name>
</gene>
<keyword evidence="5" id="KW-0472">Membrane</keyword>
<organism evidence="7 8">
    <name type="scientific">Bacillus solimangrovi</name>
    <dbReference type="NCBI Taxonomy" id="1305675"/>
    <lineage>
        <taxon>Bacteria</taxon>
        <taxon>Bacillati</taxon>
        <taxon>Bacillota</taxon>
        <taxon>Bacilli</taxon>
        <taxon>Bacillales</taxon>
        <taxon>Bacillaceae</taxon>
        <taxon>Bacillus</taxon>
    </lineage>
</organism>
<feature type="coiled-coil region" evidence="4">
    <location>
        <begin position="283"/>
        <end position="310"/>
    </location>
</feature>
<reference evidence="7 8" key="1">
    <citation type="submission" date="2016-08" db="EMBL/GenBank/DDBJ databases">
        <title>Genome of Bacillus solimangrovi GH2-4.</title>
        <authorList>
            <person name="Lim S."/>
            <person name="Kim B.-C."/>
        </authorList>
    </citation>
    <scope>NUCLEOTIDE SEQUENCE [LARGE SCALE GENOMIC DNA]</scope>
    <source>
        <strain evidence="7 8">GH2-4</strain>
    </source>
</reference>
<evidence type="ECO:0000313" key="7">
    <source>
        <dbReference type="EMBL" id="OEH94206.1"/>
    </source>
</evidence>
<accession>A0A1E5LJJ3</accession>
<evidence type="ECO:0000256" key="5">
    <source>
        <dbReference type="SAM" id="Phobius"/>
    </source>
</evidence>
<dbReference type="PANTHER" id="PTHR32089:SF114">
    <property type="entry name" value="METHYL-ACCEPTING CHEMOTAXIS PROTEIN MCPB"/>
    <property type="match status" value="1"/>
</dbReference>
<dbReference type="Gene3D" id="1.10.287.950">
    <property type="entry name" value="Methyl-accepting chemotaxis protein"/>
    <property type="match status" value="1"/>
</dbReference>
<evidence type="ECO:0000256" key="1">
    <source>
        <dbReference type="ARBA" id="ARBA00004370"/>
    </source>
</evidence>
<dbReference type="RefSeq" id="WP_069715769.1">
    <property type="nucleotide sequence ID" value="NZ_MJEH01000004.1"/>
</dbReference>
<dbReference type="AlphaFoldDB" id="A0A1E5LJJ3"/>
<dbReference type="EMBL" id="MJEH01000004">
    <property type="protein sequence ID" value="OEH94206.1"/>
    <property type="molecule type" value="Genomic_DNA"/>
</dbReference>
<dbReference type="SMART" id="SM00283">
    <property type="entry name" value="MA"/>
    <property type="match status" value="1"/>
</dbReference>
<dbReference type="OrthoDB" id="2493490at2"/>
<keyword evidence="5" id="KW-0812">Transmembrane</keyword>
<comment type="caution">
    <text evidence="7">The sequence shown here is derived from an EMBL/GenBank/DDBJ whole genome shotgun (WGS) entry which is preliminary data.</text>
</comment>
<dbReference type="PROSITE" id="PS50111">
    <property type="entry name" value="CHEMOTAXIS_TRANSDUC_2"/>
    <property type="match status" value="1"/>
</dbReference>
<keyword evidence="5" id="KW-1133">Transmembrane helix</keyword>
<sequence>MSRLLKTKSAKSALQKVQRTAEELKRVWDPNKTLDEQITRLHAVIDGHLENDEFIAITTSDSYVVLSTNRLREQIPFEDDVSQNAANTETPLLQIYHRNTGEVLIDASCPILIDHFDTRFNLRLGRIIHNPFIGIIFSAMAIVPTVTAAIVSLLAGLSLRQTVAMTSASFLTSILLAITFYLVITNRLRHWYSITRAVSSGDLSKNVKTIGARNQFHQIGYEINKMILGFRNIMQELDKAADSVDHISNDQREEAQRLSEAFEEISATMDSFEHGSLQQQTEVKRAHKMVQEMMNRIKTMQDEVEFAERGADDSLATAEKGELAVLQTQKQMQTIQHTVSKTAEKIRQVSSEADSVMEKVSSITNIAEQTNLLALNASIEAARAGDAGKGFAVVAQEVRKLAEGTNEFASDILSSLSQTRKDLDEAVKQVEENVQTITHGVKKVSQAGDAITELKSSGIETKELVSRNRISTQSVNEDGQHLFTIINQINDIANDFTAMVNETTSKLSTHITGIHNLAKESTILSEDAANLQKIVRRFHQTT</sequence>
<feature type="transmembrane region" description="Helical" evidence="5">
    <location>
        <begin position="132"/>
        <end position="157"/>
    </location>
</feature>
<keyword evidence="8" id="KW-1185">Reference proteome</keyword>
<feature type="domain" description="Methyl-accepting transducer" evidence="6">
    <location>
        <begin position="254"/>
        <end position="497"/>
    </location>
</feature>
<dbReference type="GO" id="GO:0007165">
    <property type="term" value="P:signal transduction"/>
    <property type="evidence" value="ECO:0007669"/>
    <property type="project" value="UniProtKB-KW"/>
</dbReference>
<keyword evidence="2 3" id="KW-0807">Transducer</keyword>
<dbReference type="InterPro" id="IPR004089">
    <property type="entry name" value="MCPsignal_dom"/>
</dbReference>
<evidence type="ECO:0000256" key="3">
    <source>
        <dbReference type="PROSITE-ProRule" id="PRU00284"/>
    </source>
</evidence>
<feature type="transmembrane region" description="Helical" evidence="5">
    <location>
        <begin position="163"/>
        <end position="184"/>
    </location>
</feature>
<name>A0A1E5LJJ3_9BACI</name>
<protein>
    <submittedName>
        <fullName evidence="7">Chemotaxis protein</fullName>
    </submittedName>
</protein>
<keyword evidence="4" id="KW-0175">Coiled coil</keyword>
<evidence type="ECO:0000313" key="8">
    <source>
        <dbReference type="Proteomes" id="UP000095209"/>
    </source>
</evidence>
<proteinExistence type="predicted"/>
<dbReference type="PANTHER" id="PTHR32089">
    <property type="entry name" value="METHYL-ACCEPTING CHEMOTAXIS PROTEIN MCPB"/>
    <property type="match status" value="1"/>
</dbReference>
<comment type="subcellular location">
    <subcellularLocation>
        <location evidence="1">Membrane</location>
    </subcellularLocation>
</comment>
<evidence type="ECO:0000256" key="4">
    <source>
        <dbReference type="SAM" id="Coils"/>
    </source>
</evidence>
<dbReference type="Proteomes" id="UP000095209">
    <property type="component" value="Unassembled WGS sequence"/>
</dbReference>
<evidence type="ECO:0000259" key="6">
    <source>
        <dbReference type="PROSITE" id="PS50111"/>
    </source>
</evidence>
<dbReference type="GO" id="GO:0016020">
    <property type="term" value="C:membrane"/>
    <property type="evidence" value="ECO:0007669"/>
    <property type="project" value="UniProtKB-SubCell"/>
</dbReference>
<dbReference type="SUPFAM" id="SSF58104">
    <property type="entry name" value="Methyl-accepting chemotaxis protein (MCP) signaling domain"/>
    <property type="match status" value="1"/>
</dbReference>
<dbReference type="STRING" id="1305675.BFG57_09140"/>
<evidence type="ECO:0000256" key="2">
    <source>
        <dbReference type="ARBA" id="ARBA00023224"/>
    </source>
</evidence>